<dbReference type="InterPro" id="IPR041616">
    <property type="entry name" value="PheRS_beta_core"/>
</dbReference>
<dbReference type="FunFam" id="3.30.56.10:FF:000006">
    <property type="entry name" value="Phenylalanyl-tRNA synthetase subunit beta"/>
    <property type="match status" value="1"/>
</dbReference>
<reference evidence="18" key="1">
    <citation type="submission" date="2023-08" db="EMBL/GenBank/DDBJ databases">
        <title>Black Yeasts Isolated from many extreme environments.</title>
        <authorList>
            <person name="Coleine C."/>
            <person name="Stajich J.E."/>
            <person name="Selbmann L."/>
        </authorList>
    </citation>
    <scope>NUCLEOTIDE SEQUENCE</scope>
    <source>
        <strain evidence="18">CCFEE 5810</strain>
    </source>
</reference>
<keyword evidence="10" id="KW-0547">Nucleotide-binding</keyword>
<evidence type="ECO:0000256" key="13">
    <source>
        <dbReference type="ARBA" id="ARBA00022917"/>
    </source>
</evidence>
<feature type="domain" description="B5" evidence="17">
    <location>
        <begin position="297"/>
        <end position="375"/>
    </location>
</feature>
<keyword evidence="7" id="KW-0963">Cytoplasm</keyword>
<evidence type="ECO:0000256" key="1">
    <source>
        <dbReference type="ARBA" id="ARBA00001946"/>
    </source>
</evidence>
<dbReference type="GO" id="GO:0000287">
    <property type="term" value="F:magnesium ion binding"/>
    <property type="evidence" value="ECO:0007669"/>
    <property type="project" value="InterPro"/>
</dbReference>
<dbReference type="FunFam" id="3.30.56.10:FF:000004">
    <property type="entry name" value="Phenylalanyl-tRNA synthetase, beta subunit"/>
    <property type="match status" value="1"/>
</dbReference>
<dbReference type="GO" id="GO:0004826">
    <property type="term" value="F:phenylalanine-tRNA ligase activity"/>
    <property type="evidence" value="ECO:0007669"/>
    <property type="project" value="UniProtKB-EC"/>
</dbReference>
<dbReference type="Proteomes" id="UP001310594">
    <property type="component" value="Unassembled WGS sequence"/>
</dbReference>
<evidence type="ECO:0000256" key="15">
    <source>
        <dbReference type="ARBA" id="ARBA00033189"/>
    </source>
</evidence>
<evidence type="ECO:0000256" key="7">
    <source>
        <dbReference type="ARBA" id="ARBA00022490"/>
    </source>
</evidence>
<dbReference type="Pfam" id="PF03483">
    <property type="entry name" value="B3_4"/>
    <property type="match status" value="1"/>
</dbReference>
<evidence type="ECO:0000313" key="18">
    <source>
        <dbReference type="EMBL" id="KAK5708015.1"/>
    </source>
</evidence>
<dbReference type="EMBL" id="JAVRQU010000001">
    <property type="protein sequence ID" value="KAK5708015.1"/>
    <property type="molecule type" value="Genomic_DNA"/>
</dbReference>
<dbReference type="FunFam" id="3.30.930.10:FF:000052">
    <property type="entry name" value="Phenylalanyl-tRNA synthetase, beta subunit"/>
    <property type="match status" value="1"/>
</dbReference>
<dbReference type="SMART" id="SM00873">
    <property type="entry name" value="B3_4"/>
    <property type="match status" value="1"/>
</dbReference>
<dbReference type="SUPFAM" id="SSF46955">
    <property type="entry name" value="Putative DNA-binding domain"/>
    <property type="match status" value="2"/>
</dbReference>
<evidence type="ECO:0000256" key="11">
    <source>
        <dbReference type="ARBA" id="ARBA00022840"/>
    </source>
</evidence>
<comment type="caution">
    <text evidence="18">The sequence shown here is derived from an EMBL/GenBank/DDBJ whole genome shotgun (WGS) entry which is preliminary data.</text>
</comment>
<keyword evidence="9" id="KW-0479">Metal-binding</keyword>
<name>A0AAN7WKF3_9PEZI</name>
<comment type="similarity">
    <text evidence="3">Belongs to the phenylalanyl-tRNA synthetase beta subunit family. Type 2 subfamily.</text>
</comment>
<dbReference type="InterPro" id="IPR020825">
    <property type="entry name" value="Phe-tRNA_synthase-like_B3/B4"/>
</dbReference>
<evidence type="ECO:0000313" key="19">
    <source>
        <dbReference type="Proteomes" id="UP001310594"/>
    </source>
</evidence>
<evidence type="ECO:0000256" key="2">
    <source>
        <dbReference type="ARBA" id="ARBA00004496"/>
    </source>
</evidence>
<dbReference type="InterPro" id="IPR005146">
    <property type="entry name" value="B3/B4_tRNA-bd"/>
</dbReference>
<evidence type="ECO:0000256" key="6">
    <source>
        <dbReference type="ARBA" id="ARBA00017032"/>
    </source>
</evidence>
<evidence type="ECO:0000256" key="8">
    <source>
        <dbReference type="ARBA" id="ARBA00022598"/>
    </source>
</evidence>
<dbReference type="FunFam" id="3.50.40.10:FF:000002">
    <property type="entry name" value="phenylalanine--tRNA ligase beta subunit"/>
    <property type="match status" value="1"/>
</dbReference>
<dbReference type="SMART" id="SM00874">
    <property type="entry name" value="B5"/>
    <property type="match status" value="1"/>
</dbReference>
<evidence type="ECO:0000256" key="3">
    <source>
        <dbReference type="ARBA" id="ARBA00007438"/>
    </source>
</evidence>
<comment type="catalytic activity">
    <reaction evidence="16">
        <text>tRNA(Phe) + L-phenylalanine + ATP = L-phenylalanyl-tRNA(Phe) + AMP + diphosphate + H(+)</text>
        <dbReference type="Rhea" id="RHEA:19413"/>
        <dbReference type="Rhea" id="RHEA-COMP:9668"/>
        <dbReference type="Rhea" id="RHEA-COMP:9699"/>
        <dbReference type="ChEBI" id="CHEBI:15378"/>
        <dbReference type="ChEBI" id="CHEBI:30616"/>
        <dbReference type="ChEBI" id="CHEBI:33019"/>
        <dbReference type="ChEBI" id="CHEBI:58095"/>
        <dbReference type="ChEBI" id="CHEBI:78442"/>
        <dbReference type="ChEBI" id="CHEBI:78531"/>
        <dbReference type="ChEBI" id="CHEBI:456215"/>
        <dbReference type="EC" id="6.1.1.20"/>
    </reaction>
</comment>
<evidence type="ECO:0000256" key="14">
    <source>
        <dbReference type="ARBA" id="ARBA00023146"/>
    </source>
</evidence>
<dbReference type="PANTHER" id="PTHR10947:SF0">
    <property type="entry name" value="PHENYLALANINE--TRNA LIGASE BETA SUBUNIT"/>
    <property type="match status" value="1"/>
</dbReference>
<dbReference type="Gene3D" id="3.30.56.10">
    <property type="match status" value="2"/>
</dbReference>
<dbReference type="InterPro" id="IPR005147">
    <property type="entry name" value="tRNA_synthase_B5-dom"/>
</dbReference>
<dbReference type="CDD" id="cd00769">
    <property type="entry name" value="PheRS_beta_core"/>
    <property type="match status" value="1"/>
</dbReference>
<dbReference type="Pfam" id="PF18262">
    <property type="entry name" value="PhetRS_B1"/>
    <property type="match status" value="1"/>
</dbReference>
<comment type="subunit">
    <text evidence="4">Tetramer of two alpha and two beta subunits.</text>
</comment>
<dbReference type="Gene3D" id="3.30.930.10">
    <property type="entry name" value="Bira Bifunctional Protein, Domain 2"/>
    <property type="match status" value="1"/>
</dbReference>
<keyword evidence="13" id="KW-0648">Protein biosynthesis</keyword>
<evidence type="ECO:0000256" key="4">
    <source>
        <dbReference type="ARBA" id="ARBA00011209"/>
    </source>
</evidence>
<keyword evidence="12" id="KW-0460">Magnesium</keyword>
<gene>
    <name evidence="18" type="primary">FRS1</name>
    <name evidence="18" type="ORF">LTR97_000555</name>
</gene>
<protein>
    <recommendedName>
        <fullName evidence="6">Phenylalanine--tRNA ligase beta subunit</fullName>
        <ecNumber evidence="5">6.1.1.20</ecNumber>
    </recommendedName>
    <alternativeName>
        <fullName evidence="15">Phenylalanyl-tRNA synthetase beta subunit</fullName>
    </alternativeName>
</protein>
<dbReference type="AlphaFoldDB" id="A0AAN7WKF3"/>
<dbReference type="Gene3D" id="3.50.40.10">
    <property type="entry name" value="Phenylalanyl-trna Synthetase, Chain B, domain 3"/>
    <property type="match status" value="1"/>
</dbReference>
<dbReference type="Pfam" id="PF03484">
    <property type="entry name" value="B5"/>
    <property type="match status" value="1"/>
</dbReference>
<dbReference type="InterPro" id="IPR045060">
    <property type="entry name" value="Phe-tRNA-ligase_IIc_bsu"/>
</dbReference>
<sequence>MPTIGVNKADFYKALGKEYTKEEFEELCFDFGIELDEDTSESKRPMVDGVEEAPQLKIEIPANRYDMLCFEGIAMNLNVFLGRQPMPNYTLKAPSDGQLQTVTVSKETEQIRKYFSCAILRNVKFTKERYESFIALQDKLHANLARNRTLVAIGTHDLDTIEGPFTYEALPPEQIEFAPLNSTKVMNAKQMMEHFEKDKHLSRYLHIIRDSPVYPIIYDKNRTVLSMPPIINSNNSKITLETRNVFIDITATDKTKLELTNHIIVTMFSQYCEEPFTVEPVKIVSEHNGETRETPDLTPRHTQASASFINSVCGLSESREKLCKSLERMCYKAKPSTTDEDKLEVDIPVTRADVLHEADIMEDAAVAYGFNSIPRKFTSSTSFTAASLPINKLADIIRLESAMAGWAEVMPLILCSHDENYGWLNQTPKDDAKPVVLQNPKTAEYQIVRTSLIPGLLKTVRENKRHAVPMKIFEVSDVCYQDPSKERKSRNERHFAACWYGKSSGFEQVHGLLDRVMMMLKASFVTREQGIEGKGKEGLGYWIEEVEDPTYLPGHAAAIFVRLAEDAKAQRIGTFGILHPTVLKKFELPFPTSTLELNVEVFI</sequence>
<evidence type="ECO:0000256" key="5">
    <source>
        <dbReference type="ARBA" id="ARBA00012814"/>
    </source>
</evidence>
<evidence type="ECO:0000256" key="16">
    <source>
        <dbReference type="ARBA" id="ARBA00049255"/>
    </source>
</evidence>
<dbReference type="PANTHER" id="PTHR10947">
    <property type="entry name" value="PHENYLALANYL-TRNA SYNTHETASE BETA CHAIN AND LEUCINE-RICH REPEAT-CONTAINING PROTEIN 47"/>
    <property type="match status" value="1"/>
</dbReference>
<evidence type="ECO:0000256" key="12">
    <source>
        <dbReference type="ARBA" id="ARBA00022842"/>
    </source>
</evidence>
<dbReference type="GO" id="GO:0005524">
    <property type="term" value="F:ATP binding"/>
    <property type="evidence" value="ECO:0007669"/>
    <property type="project" value="UniProtKB-KW"/>
</dbReference>
<evidence type="ECO:0000256" key="10">
    <source>
        <dbReference type="ARBA" id="ARBA00022741"/>
    </source>
</evidence>
<dbReference type="SUPFAM" id="SSF55681">
    <property type="entry name" value="Class II aaRS and biotin synthetases"/>
    <property type="match status" value="1"/>
</dbReference>
<comment type="cofactor">
    <cofactor evidence="1">
        <name>Mg(2+)</name>
        <dbReference type="ChEBI" id="CHEBI:18420"/>
    </cofactor>
</comment>
<dbReference type="InterPro" id="IPR009061">
    <property type="entry name" value="DNA-bd_dom_put_sf"/>
</dbReference>
<keyword evidence="8 18" id="KW-0436">Ligase</keyword>
<evidence type="ECO:0000259" key="17">
    <source>
        <dbReference type="PROSITE" id="PS51483"/>
    </source>
</evidence>
<dbReference type="GO" id="GO:0003723">
    <property type="term" value="F:RNA binding"/>
    <property type="evidence" value="ECO:0007669"/>
    <property type="project" value="InterPro"/>
</dbReference>
<evidence type="ECO:0000256" key="9">
    <source>
        <dbReference type="ARBA" id="ARBA00022723"/>
    </source>
</evidence>
<dbReference type="InterPro" id="IPR045864">
    <property type="entry name" value="aa-tRNA-synth_II/BPL/LPL"/>
</dbReference>
<dbReference type="InterPro" id="IPR004531">
    <property type="entry name" value="Phe-tRNA-synth_IIc_bsu_arc_euk"/>
</dbReference>
<dbReference type="EC" id="6.1.1.20" evidence="5"/>
<dbReference type="InterPro" id="IPR040659">
    <property type="entry name" value="PhetRS_B1"/>
</dbReference>
<dbReference type="GO" id="GO:0009328">
    <property type="term" value="C:phenylalanine-tRNA ligase complex"/>
    <property type="evidence" value="ECO:0007669"/>
    <property type="project" value="TreeGrafter"/>
</dbReference>
<dbReference type="Pfam" id="PF17759">
    <property type="entry name" value="tRNA_synthFbeta"/>
    <property type="match status" value="1"/>
</dbReference>
<accession>A0AAN7WKF3</accession>
<comment type="subcellular location">
    <subcellularLocation>
        <location evidence="2">Cytoplasm</location>
    </subcellularLocation>
</comment>
<keyword evidence="11" id="KW-0067">ATP-binding</keyword>
<dbReference type="NCBIfam" id="TIGR00471">
    <property type="entry name" value="pheT_arch"/>
    <property type="match status" value="1"/>
</dbReference>
<keyword evidence="14" id="KW-0030">Aminoacyl-tRNA synthetase</keyword>
<proteinExistence type="inferred from homology"/>
<dbReference type="GO" id="GO:0006432">
    <property type="term" value="P:phenylalanyl-tRNA aminoacylation"/>
    <property type="evidence" value="ECO:0007669"/>
    <property type="project" value="InterPro"/>
</dbReference>
<dbReference type="PROSITE" id="PS51483">
    <property type="entry name" value="B5"/>
    <property type="match status" value="1"/>
</dbReference>
<organism evidence="18 19">
    <name type="scientific">Elasticomyces elasticus</name>
    <dbReference type="NCBI Taxonomy" id="574655"/>
    <lineage>
        <taxon>Eukaryota</taxon>
        <taxon>Fungi</taxon>
        <taxon>Dikarya</taxon>
        <taxon>Ascomycota</taxon>
        <taxon>Pezizomycotina</taxon>
        <taxon>Dothideomycetes</taxon>
        <taxon>Dothideomycetidae</taxon>
        <taxon>Mycosphaerellales</taxon>
        <taxon>Teratosphaeriaceae</taxon>
        <taxon>Elasticomyces</taxon>
    </lineage>
</organism>